<dbReference type="PANTHER" id="PTHR30175:SF3">
    <property type="entry name" value="PTS SYSTEM N-ACETYLMURAMIC ACID-SPECIFIC EIIBC COMPONENT"/>
    <property type="match status" value="1"/>
</dbReference>
<dbReference type="PANTHER" id="PTHR30175">
    <property type="entry name" value="PHOSPHOTRANSFERASE SYSTEM TRANSPORT PROTEIN"/>
    <property type="match status" value="1"/>
</dbReference>
<dbReference type="AlphaFoldDB" id="A0A269XEW7"/>
<dbReference type="GO" id="GO:0009401">
    <property type="term" value="P:phosphoenolpyruvate-dependent sugar phosphotransferase system"/>
    <property type="evidence" value="ECO:0007669"/>
    <property type="project" value="TreeGrafter"/>
</dbReference>
<comment type="caution">
    <text evidence="1">The sequence shown here is derived from an EMBL/GenBank/DDBJ whole genome shotgun (WGS) entry which is preliminary data.</text>
</comment>
<sequence>RCRKNQKLRNTLKGALPVGFLGIGEPLIYGVTLPLGRPFFTACIGGGIGGAVVGGIGHIGATAVGPSGISLLPLIANNMYLGYIAG</sequence>
<name>A0A269XEW7_9LACO</name>
<evidence type="ECO:0000313" key="1">
    <source>
        <dbReference type="EMBL" id="PAK71679.1"/>
    </source>
</evidence>
<dbReference type="EMBL" id="NCXI01000428">
    <property type="protein sequence ID" value="PAK71679.1"/>
    <property type="molecule type" value="Genomic_DNA"/>
</dbReference>
<evidence type="ECO:0000313" key="2">
    <source>
        <dbReference type="Proteomes" id="UP000216802"/>
    </source>
</evidence>
<dbReference type="InterPro" id="IPR050558">
    <property type="entry name" value="PTS_Sugar-Specific_Components"/>
</dbReference>
<dbReference type="GO" id="GO:0005886">
    <property type="term" value="C:plasma membrane"/>
    <property type="evidence" value="ECO:0007669"/>
    <property type="project" value="TreeGrafter"/>
</dbReference>
<reference evidence="1 2" key="1">
    <citation type="submission" date="2017-04" db="EMBL/GenBank/DDBJ databases">
        <title>Kefir bacterial isolates.</title>
        <authorList>
            <person name="Kim Y."/>
            <person name="Blasche S."/>
            <person name="Patil K.R."/>
        </authorList>
    </citation>
    <scope>NUCLEOTIDE SEQUENCE [LARGE SCALE GENOMIC DNA]</scope>
    <source>
        <strain evidence="1 2">OG2</strain>
    </source>
</reference>
<dbReference type="Proteomes" id="UP000216802">
    <property type="component" value="Unassembled WGS sequence"/>
</dbReference>
<gene>
    <name evidence="1" type="ORF">B8W98_13010</name>
</gene>
<organism evidence="1 2">
    <name type="scientific">Lentilactobacillus parakefiri</name>
    <dbReference type="NCBI Taxonomy" id="152332"/>
    <lineage>
        <taxon>Bacteria</taxon>
        <taxon>Bacillati</taxon>
        <taxon>Bacillota</taxon>
        <taxon>Bacilli</taxon>
        <taxon>Lactobacillales</taxon>
        <taxon>Lactobacillaceae</taxon>
        <taxon>Lentilactobacillus</taxon>
    </lineage>
</organism>
<feature type="non-terminal residue" evidence="1">
    <location>
        <position position="1"/>
    </location>
</feature>
<dbReference type="GO" id="GO:0090588">
    <property type="term" value="F:protein-phosphocysteine-N-acetylmuramate phosphotransferase system transporter activity"/>
    <property type="evidence" value="ECO:0007669"/>
    <property type="project" value="TreeGrafter"/>
</dbReference>
<proteinExistence type="predicted"/>
<accession>A0A269XEW7</accession>
<protein>
    <submittedName>
        <fullName evidence="1">Permease</fullName>
    </submittedName>
</protein>
<feature type="non-terminal residue" evidence="1">
    <location>
        <position position="86"/>
    </location>
</feature>